<dbReference type="Proteomes" id="UP001149954">
    <property type="component" value="Unassembled WGS sequence"/>
</dbReference>
<name>A0A9W9XP32_9EURO</name>
<comment type="caution">
    <text evidence="1">The sequence shown here is derived from an EMBL/GenBank/DDBJ whole genome shotgun (WGS) entry which is preliminary data.</text>
</comment>
<proteinExistence type="predicted"/>
<evidence type="ECO:0008006" key="3">
    <source>
        <dbReference type="Google" id="ProtNLM"/>
    </source>
</evidence>
<dbReference type="AlphaFoldDB" id="A0A9W9XP32"/>
<sequence length="139" mass="16000">MANGMQPKVYPFFERKTCSWQDGHTVTMLLETHAHGDHLSASYYLQQTHWSRGQPHTPICIGEDVRVIQSQFAQKYRILREEIEIAFDHLFRPDENIHQTMEATKYGGKILTGDSIFNPDVDSGRCDFPGGDARQLFRS</sequence>
<evidence type="ECO:0000313" key="2">
    <source>
        <dbReference type="Proteomes" id="UP001149954"/>
    </source>
</evidence>
<dbReference type="OrthoDB" id="449487at2759"/>
<protein>
    <recommendedName>
        <fullName evidence="3">Metallo-beta-lactamase domain-containing protein</fullName>
    </recommendedName>
</protein>
<keyword evidence="2" id="KW-1185">Reference proteome</keyword>
<dbReference type="EMBL" id="JAPWDS010000005">
    <property type="protein sequence ID" value="KAJ5496513.1"/>
    <property type="molecule type" value="Genomic_DNA"/>
</dbReference>
<evidence type="ECO:0000313" key="1">
    <source>
        <dbReference type="EMBL" id="KAJ5496513.1"/>
    </source>
</evidence>
<accession>A0A9W9XP32</accession>
<organism evidence="1 2">
    <name type="scientific">Penicillium fimorum</name>
    <dbReference type="NCBI Taxonomy" id="1882269"/>
    <lineage>
        <taxon>Eukaryota</taxon>
        <taxon>Fungi</taxon>
        <taxon>Dikarya</taxon>
        <taxon>Ascomycota</taxon>
        <taxon>Pezizomycotina</taxon>
        <taxon>Eurotiomycetes</taxon>
        <taxon>Eurotiomycetidae</taxon>
        <taxon>Eurotiales</taxon>
        <taxon>Aspergillaceae</taxon>
        <taxon>Penicillium</taxon>
    </lineage>
</organism>
<gene>
    <name evidence="1" type="ORF">N7463_008500</name>
</gene>
<dbReference type="Gene3D" id="3.60.15.10">
    <property type="entry name" value="Ribonuclease Z/Hydroxyacylglutathione hydrolase-like"/>
    <property type="match status" value="2"/>
</dbReference>
<reference evidence="1" key="2">
    <citation type="journal article" date="2023" name="IMA Fungus">
        <title>Comparative genomic study of the Penicillium genus elucidates a diverse pangenome and 15 lateral gene transfer events.</title>
        <authorList>
            <person name="Petersen C."/>
            <person name="Sorensen T."/>
            <person name="Nielsen M.R."/>
            <person name="Sondergaard T.E."/>
            <person name="Sorensen J.L."/>
            <person name="Fitzpatrick D.A."/>
            <person name="Frisvad J.C."/>
            <person name="Nielsen K.L."/>
        </authorList>
    </citation>
    <scope>NUCLEOTIDE SEQUENCE</scope>
    <source>
        <strain evidence="1">IBT 29495</strain>
    </source>
</reference>
<reference evidence="1" key="1">
    <citation type="submission" date="2022-12" db="EMBL/GenBank/DDBJ databases">
        <authorList>
            <person name="Petersen C."/>
        </authorList>
    </citation>
    <scope>NUCLEOTIDE SEQUENCE</scope>
    <source>
        <strain evidence="1">IBT 29495</strain>
    </source>
</reference>
<dbReference type="SUPFAM" id="SSF56281">
    <property type="entry name" value="Metallo-hydrolase/oxidoreductase"/>
    <property type="match status" value="1"/>
</dbReference>
<dbReference type="InterPro" id="IPR036866">
    <property type="entry name" value="RibonucZ/Hydroxyglut_hydro"/>
</dbReference>